<evidence type="ECO:0000256" key="1">
    <source>
        <dbReference type="SAM" id="Coils"/>
    </source>
</evidence>
<gene>
    <name evidence="2" type="ORF">MM415A05386_0006</name>
</gene>
<proteinExistence type="predicted"/>
<keyword evidence="1" id="KW-0175">Coiled coil</keyword>
<organism evidence="2">
    <name type="scientific">viral metagenome</name>
    <dbReference type="NCBI Taxonomy" id="1070528"/>
    <lineage>
        <taxon>unclassified sequences</taxon>
        <taxon>metagenomes</taxon>
        <taxon>organismal metagenomes</taxon>
    </lineage>
</organism>
<dbReference type="EMBL" id="MT141661">
    <property type="protein sequence ID" value="QJA68921.1"/>
    <property type="molecule type" value="Genomic_DNA"/>
</dbReference>
<accession>A0A6M3JIP0</accession>
<dbReference type="GO" id="GO:0004519">
    <property type="term" value="F:endonuclease activity"/>
    <property type="evidence" value="ECO:0007669"/>
    <property type="project" value="UniProtKB-KW"/>
</dbReference>
<protein>
    <submittedName>
        <fullName evidence="2">Putative HNH endonuclease</fullName>
    </submittedName>
</protein>
<name>A0A6M3JIP0_9ZZZZ</name>
<keyword evidence="2" id="KW-0255">Endonuclease</keyword>
<keyword evidence="2" id="KW-0378">Hydrolase</keyword>
<keyword evidence="2" id="KW-0540">Nuclease</keyword>
<dbReference type="AlphaFoldDB" id="A0A6M3JIP0"/>
<feature type="coiled-coil region" evidence="1">
    <location>
        <begin position="32"/>
        <end position="63"/>
    </location>
</feature>
<evidence type="ECO:0000313" key="2">
    <source>
        <dbReference type="EMBL" id="QJA68921.1"/>
    </source>
</evidence>
<reference evidence="2" key="1">
    <citation type="submission" date="2020-03" db="EMBL/GenBank/DDBJ databases">
        <title>The deep terrestrial virosphere.</title>
        <authorList>
            <person name="Holmfeldt K."/>
            <person name="Nilsson E."/>
            <person name="Simone D."/>
            <person name="Lopez-Fernandez M."/>
            <person name="Wu X."/>
            <person name="de Brujin I."/>
            <person name="Lundin D."/>
            <person name="Andersson A."/>
            <person name="Bertilsson S."/>
            <person name="Dopson M."/>
        </authorList>
    </citation>
    <scope>NUCLEOTIDE SEQUENCE</scope>
    <source>
        <strain evidence="2">MM415A05386</strain>
    </source>
</reference>
<sequence length="206" mass="25179">MKEYFKKYHLEHREHNLQKMRERYLKNKESVLANAAIRYKRIKDDLKLKRQENIEEVRKKEREQKKKDYSRNIALSRNKAKEKWANNEGYRAYMKDYRSSPEMRLHSNLSRSIRTALKQKKDGRRWESIVGYSRETLKTHLEKLFKDGMIWDNYGKWEVDHIKPRSSFGLSDDTQVKECWRLENLQPLWMSENRSKYNKIEGEICT</sequence>